<keyword evidence="2" id="KW-0732">Signal</keyword>
<evidence type="ECO:0000313" key="3">
    <source>
        <dbReference type="EMBL" id="MBB3155133.1"/>
    </source>
</evidence>
<protein>
    <submittedName>
        <fullName evidence="3">Putative aldouronate transport system substrate-binding protein</fullName>
    </submittedName>
</protein>
<reference evidence="3 4" key="1">
    <citation type="submission" date="2020-08" db="EMBL/GenBank/DDBJ databases">
        <title>Genomic Encyclopedia of Type Strains, Phase III (KMG-III): the genomes of soil and plant-associated and newly described type strains.</title>
        <authorList>
            <person name="Whitman W."/>
        </authorList>
    </citation>
    <scope>NUCLEOTIDE SEQUENCE [LARGE SCALE GENOMIC DNA]</scope>
    <source>
        <strain evidence="3 4">CECT 8234</strain>
    </source>
</reference>
<feature type="signal peptide" evidence="2">
    <location>
        <begin position="1"/>
        <end position="22"/>
    </location>
</feature>
<gene>
    <name evidence="3" type="ORF">FHS16_005241</name>
</gene>
<dbReference type="PANTHER" id="PTHR43649:SF12">
    <property type="entry name" value="DIACETYLCHITOBIOSE BINDING PROTEIN DASA"/>
    <property type="match status" value="1"/>
</dbReference>
<accession>A0A7W5CCE5</accession>
<dbReference type="RefSeq" id="WP_183569563.1">
    <property type="nucleotide sequence ID" value="NZ_CBCSLB010000022.1"/>
</dbReference>
<feature type="region of interest" description="Disordered" evidence="1">
    <location>
        <begin position="23"/>
        <end position="47"/>
    </location>
</feature>
<dbReference type="CDD" id="cd13580">
    <property type="entry name" value="PBP2_AlgQ_like_1"/>
    <property type="match status" value="1"/>
</dbReference>
<proteinExistence type="predicted"/>
<evidence type="ECO:0000313" key="4">
    <source>
        <dbReference type="Proteomes" id="UP000518605"/>
    </source>
</evidence>
<dbReference type="Gene3D" id="3.40.190.10">
    <property type="entry name" value="Periplasmic binding protein-like II"/>
    <property type="match status" value="3"/>
</dbReference>
<organism evidence="3 4">
    <name type="scientific">Paenibacillus endophyticus</name>
    <dbReference type="NCBI Taxonomy" id="1294268"/>
    <lineage>
        <taxon>Bacteria</taxon>
        <taxon>Bacillati</taxon>
        <taxon>Bacillota</taxon>
        <taxon>Bacilli</taxon>
        <taxon>Bacillales</taxon>
        <taxon>Paenibacillaceae</taxon>
        <taxon>Paenibacillus</taxon>
    </lineage>
</organism>
<comment type="caution">
    <text evidence="3">The sequence shown here is derived from an EMBL/GenBank/DDBJ whole genome shotgun (WGS) entry which is preliminary data.</text>
</comment>
<dbReference type="PANTHER" id="PTHR43649">
    <property type="entry name" value="ARABINOSE-BINDING PROTEIN-RELATED"/>
    <property type="match status" value="1"/>
</dbReference>
<dbReference type="InterPro" id="IPR050490">
    <property type="entry name" value="Bact_solute-bd_prot1"/>
</dbReference>
<dbReference type="Proteomes" id="UP000518605">
    <property type="component" value="Unassembled WGS sequence"/>
</dbReference>
<sequence length="566" mass="63218">MKKNFKTLAVGLVVALSLSACASNTPNDNSSNQSSKQPSNQASNNAETDVAVNPLEKFPEPIEVAIGRGIDPTYKYEGEDTAENNLYTRWLKDSYNIVIKHEWEAATADYAQKISLAIGSNDLPDAMLVNETQLRQMVKADQLADLTEVYNKFGAGRLKQIYQSNAGLLEGVTFDGKLYALPETTLPSAPMTWIRKDWLDKLGLEAPKTLEGLEKIAKAFIDNKMGGDKTLGIVGTQQGGSLYSTFLSSGDHFMNFSPVFFSNNAYPGIWVKDKDGNAVYGSTTAETKESLVKLRDWYASGILDKEIGLRKSTQEVITSGQAGIFFGPWWTPYNLTDSMKNDPNANWRPYTAPVDESGKFNSNQTTGSSYIVVKKSYKHPEAVVKMLNIHVSEKEESYKTAVGKELTSQEIPLFLIMGHGDQLEYAVKSTQKVLTGEMKLEEVDKLNYGFAYELASHVKNVKTEPFDNYDIQYWDQQKDPDFFTHLYSHLNGGSTFVDADINYVKSLATAQTKTMQTKWTNLKKIEDETFLKIIMGSAPIEEFDAFVEKWNDQGGDQITKEVNELK</sequence>
<feature type="chain" id="PRO_5038832149" evidence="2">
    <location>
        <begin position="23"/>
        <end position="566"/>
    </location>
</feature>
<dbReference type="EMBL" id="JACHXW010000022">
    <property type="protein sequence ID" value="MBB3155133.1"/>
    <property type="molecule type" value="Genomic_DNA"/>
</dbReference>
<evidence type="ECO:0000256" key="2">
    <source>
        <dbReference type="SAM" id="SignalP"/>
    </source>
</evidence>
<name>A0A7W5CCE5_9BACL</name>
<dbReference type="PROSITE" id="PS51257">
    <property type="entry name" value="PROKAR_LIPOPROTEIN"/>
    <property type="match status" value="1"/>
</dbReference>
<feature type="compositionally biased region" description="Low complexity" evidence="1">
    <location>
        <begin position="23"/>
        <end position="45"/>
    </location>
</feature>
<dbReference type="AlphaFoldDB" id="A0A7W5CCE5"/>
<evidence type="ECO:0000256" key="1">
    <source>
        <dbReference type="SAM" id="MobiDB-lite"/>
    </source>
</evidence>
<dbReference type="SUPFAM" id="SSF53850">
    <property type="entry name" value="Periplasmic binding protein-like II"/>
    <property type="match status" value="1"/>
</dbReference>
<keyword evidence="4" id="KW-1185">Reference proteome</keyword>